<protein>
    <submittedName>
        <fullName evidence="1">Uncharacterized protein</fullName>
    </submittedName>
</protein>
<dbReference type="AlphaFoldDB" id="A0A2P6MWY2"/>
<evidence type="ECO:0000313" key="2">
    <source>
        <dbReference type="Proteomes" id="UP000241769"/>
    </source>
</evidence>
<accession>A0A2P6MWY2</accession>
<keyword evidence="2" id="KW-1185">Reference proteome</keyword>
<sequence>MANRGLWGFTTPPLRHIDPRLVVETPVLLYRTISRMLGLKRTFNGQNRPKTRGWNVARSLNTSFCLKSLQWFDDEQYIAAAGLHIEGFCTIQQHKSNISFRLYKQERYTGIDYYTIDNI</sequence>
<proteinExistence type="predicted"/>
<dbReference type="EMBL" id="MDYQ01000341">
    <property type="protein sequence ID" value="PRP76214.1"/>
    <property type="molecule type" value="Genomic_DNA"/>
</dbReference>
<reference evidence="1 2" key="1">
    <citation type="journal article" date="2018" name="Genome Biol. Evol.">
        <title>Multiple Roots of Fruiting Body Formation in Amoebozoa.</title>
        <authorList>
            <person name="Hillmann F."/>
            <person name="Forbes G."/>
            <person name="Novohradska S."/>
            <person name="Ferling I."/>
            <person name="Riege K."/>
            <person name="Groth M."/>
            <person name="Westermann M."/>
            <person name="Marz M."/>
            <person name="Spaller T."/>
            <person name="Winckler T."/>
            <person name="Schaap P."/>
            <person name="Glockner G."/>
        </authorList>
    </citation>
    <scope>NUCLEOTIDE SEQUENCE [LARGE SCALE GENOMIC DNA]</scope>
    <source>
        <strain evidence="1 2">Jena</strain>
    </source>
</reference>
<dbReference type="InParanoid" id="A0A2P6MWY2"/>
<name>A0A2P6MWY2_9EUKA</name>
<dbReference type="Proteomes" id="UP000241769">
    <property type="component" value="Unassembled WGS sequence"/>
</dbReference>
<evidence type="ECO:0000313" key="1">
    <source>
        <dbReference type="EMBL" id="PRP76214.1"/>
    </source>
</evidence>
<organism evidence="1 2">
    <name type="scientific">Planoprotostelium fungivorum</name>
    <dbReference type="NCBI Taxonomy" id="1890364"/>
    <lineage>
        <taxon>Eukaryota</taxon>
        <taxon>Amoebozoa</taxon>
        <taxon>Evosea</taxon>
        <taxon>Variosea</taxon>
        <taxon>Cavosteliida</taxon>
        <taxon>Cavosteliaceae</taxon>
        <taxon>Planoprotostelium</taxon>
    </lineage>
</organism>
<gene>
    <name evidence="1" type="ORF">PROFUN_15208</name>
</gene>
<comment type="caution">
    <text evidence="1">The sequence shown here is derived from an EMBL/GenBank/DDBJ whole genome shotgun (WGS) entry which is preliminary data.</text>
</comment>